<dbReference type="InterPro" id="IPR017871">
    <property type="entry name" value="ABC_transporter-like_CS"/>
</dbReference>
<sequence>MLLIEASKVSFSYGDKRIFNEMNFRLMDGEHIALVGHNGAGKSTFLKLVLGELLPDSGQINKRQELKMGVIEQHLNFGHGKRVYECLQDAFRELFDAERAMNDLAIKMQNPEADPDFIDRYGKLQELLMTHDFYTIDAQIHEMADGLGLTAIGLDKDVSQLSGGQLTKLCLAKVLLEKPEVLLLDEPTNYLDVAHIDWLTQYLGVYPHAFIVISHDRSFLNNIAKFVYHLENQQLIRYVGNYQSYLAQHQARLQQQEIAFREQQKEIKKLETYIQKNKVRTATAKQAKSREKQLEKIVRLAPPSKSKKPVFHFRVTGQPARIIYDIENLEIGYDRPLFPCMTTKIEREEKIAIVGHNGIGKTTLLRTLLGLLKPISGKVTAGDRVQPVYFAQLSEPAGQTPLDWMMSAFPHTHQKILRQYLAQCGISAEHMQQPMNTLSGGEETKVRIARLSLEKSNVLIFDEPTNHLDASSKASLKHALAAYEGTVLIVSHEPDFYEQWITGIWNIEAWSDRSTRS</sequence>
<reference evidence="5 6" key="1">
    <citation type="submission" date="2022-05" db="EMBL/GenBank/DDBJ databases">
        <title>Sporolactobacillus sp nov CPB3-1, isolated from tree bark (Mangifera indica L.).</title>
        <authorList>
            <person name="Phuengjayaem S."/>
            <person name="Tanasupawat S."/>
        </authorList>
    </citation>
    <scope>NUCLEOTIDE SEQUENCE [LARGE SCALE GENOMIC DNA]</scope>
    <source>
        <strain evidence="5 6">CPB3-1</strain>
    </source>
</reference>
<dbReference type="Pfam" id="PF00005">
    <property type="entry name" value="ABC_tran"/>
    <property type="match status" value="2"/>
</dbReference>
<dbReference type="PROSITE" id="PS00211">
    <property type="entry name" value="ABC_TRANSPORTER_1"/>
    <property type="match status" value="1"/>
</dbReference>
<dbReference type="SMART" id="SM00382">
    <property type="entry name" value="AAA"/>
    <property type="match status" value="2"/>
</dbReference>
<dbReference type="SUPFAM" id="SSF52540">
    <property type="entry name" value="P-loop containing nucleoside triphosphate hydrolases"/>
    <property type="match status" value="2"/>
</dbReference>
<dbReference type="InterPro" id="IPR051309">
    <property type="entry name" value="ABCF_ATPase"/>
</dbReference>
<keyword evidence="3" id="KW-0175">Coiled coil</keyword>
<name>A0ABT0MA73_9BACL</name>
<dbReference type="PANTHER" id="PTHR42855:SF2">
    <property type="entry name" value="DRUG RESISTANCE ABC TRANSPORTER,ATP-BINDING PROTEIN"/>
    <property type="match status" value="1"/>
</dbReference>
<dbReference type="InterPro" id="IPR003593">
    <property type="entry name" value="AAA+_ATPase"/>
</dbReference>
<proteinExistence type="predicted"/>
<dbReference type="InterPro" id="IPR003439">
    <property type="entry name" value="ABC_transporter-like_ATP-bd"/>
</dbReference>
<comment type="caution">
    <text evidence="5">The sequence shown here is derived from an EMBL/GenBank/DDBJ whole genome shotgun (WGS) entry which is preliminary data.</text>
</comment>
<feature type="coiled-coil region" evidence="3">
    <location>
        <begin position="246"/>
        <end position="273"/>
    </location>
</feature>
<evidence type="ECO:0000256" key="3">
    <source>
        <dbReference type="SAM" id="Coils"/>
    </source>
</evidence>
<dbReference type="RefSeq" id="WP_249100410.1">
    <property type="nucleotide sequence ID" value="NZ_JAMAST010000006.1"/>
</dbReference>
<dbReference type="Gene3D" id="3.40.50.300">
    <property type="entry name" value="P-loop containing nucleotide triphosphate hydrolases"/>
    <property type="match status" value="2"/>
</dbReference>
<dbReference type="EMBL" id="JAMAST010000006">
    <property type="protein sequence ID" value="MCL1631771.1"/>
    <property type="molecule type" value="Genomic_DNA"/>
</dbReference>
<dbReference type="Pfam" id="PF12848">
    <property type="entry name" value="ABC_tran_Xtn"/>
    <property type="match status" value="1"/>
</dbReference>
<evidence type="ECO:0000313" key="6">
    <source>
        <dbReference type="Proteomes" id="UP001203004"/>
    </source>
</evidence>
<feature type="domain" description="ABC transporter" evidence="4">
    <location>
        <begin position="323"/>
        <end position="513"/>
    </location>
</feature>
<accession>A0ABT0MA73</accession>
<dbReference type="PANTHER" id="PTHR42855">
    <property type="entry name" value="ABC TRANSPORTER ATP-BINDING SUBUNIT"/>
    <property type="match status" value="1"/>
</dbReference>
<dbReference type="InterPro" id="IPR032781">
    <property type="entry name" value="ABC_tran_Xtn"/>
</dbReference>
<keyword evidence="2 5" id="KW-0067">ATP-binding</keyword>
<dbReference type="Proteomes" id="UP001203004">
    <property type="component" value="Unassembled WGS sequence"/>
</dbReference>
<organism evidence="5 6">
    <name type="scientific">Sporolactobacillus mangiferae</name>
    <dbReference type="NCBI Taxonomy" id="2940498"/>
    <lineage>
        <taxon>Bacteria</taxon>
        <taxon>Bacillati</taxon>
        <taxon>Bacillota</taxon>
        <taxon>Bacilli</taxon>
        <taxon>Bacillales</taxon>
        <taxon>Sporolactobacillaceae</taxon>
        <taxon>Sporolactobacillus</taxon>
    </lineage>
</organism>
<dbReference type="InterPro" id="IPR027417">
    <property type="entry name" value="P-loop_NTPase"/>
</dbReference>
<keyword evidence="6" id="KW-1185">Reference proteome</keyword>
<dbReference type="CDD" id="cd03221">
    <property type="entry name" value="ABCF_EF-3"/>
    <property type="match status" value="2"/>
</dbReference>
<evidence type="ECO:0000256" key="1">
    <source>
        <dbReference type="ARBA" id="ARBA00022741"/>
    </source>
</evidence>
<dbReference type="PROSITE" id="PS50893">
    <property type="entry name" value="ABC_TRANSPORTER_2"/>
    <property type="match status" value="2"/>
</dbReference>
<gene>
    <name evidence="5" type="ORF">M3N64_07390</name>
</gene>
<dbReference type="GO" id="GO:0005524">
    <property type="term" value="F:ATP binding"/>
    <property type="evidence" value="ECO:0007669"/>
    <property type="project" value="UniProtKB-KW"/>
</dbReference>
<evidence type="ECO:0000256" key="2">
    <source>
        <dbReference type="ARBA" id="ARBA00022840"/>
    </source>
</evidence>
<evidence type="ECO:0000313" key="5">
    <source>
        <dbReference type="EMBL" id="MCL1631771.1"/>
    </source>
</evidence>
<feature type="domain" description="ABC transporter" evidence="4">
    <location>
        <begin position="4"/>
        <end position="257"/>
    </location>
</feature>
<protein>
    <submittedName>
        <fullName evidence="5">ATP-binding cassette domain-containing protein</fullName>
    </submittedName>
</protein>
<keyword evidence="1" id="KW-0547">Nucleotide-binding</keyword>
<evidence type="ECO:0000259" key="4">
    <source>
        <dbReference type="PROSITE" id="PS50893"/>
    </source>
</evidence>